<dbReference type="Proteomes" id="UP000015105">
    <property type="component" value="Chromosome 2D"/>
</dbReference>
<proteinExistence type="predicted"/>
<dbReference type="CDD" id="cd01650">
    <property type="entry name" value="RT_nLTR_like"/>
    <property type="match status" value="1"/>
</dbReference>
<sequence>MLCGDFNLILRSEDKNTDNVNWRMMGKFRRLVNDLALKEVYLNGRRYTWSNEQSPPTLVHLDRVLCTSDWEDGHGECHLTCLASVVSDHAPLLLDCAPAPTLHRRFHFEEHWMRLDGFHDTVAAAWVSIHDPDPFCRIMLRLQATARCLTSWSAKAVGNVKTKLAITGELIARFDKAQEDRILTPPEDWLRKQLKVSYLGLASLERTIARQRARIATLKDGDANTAFFHRQCTFRRQKNRIFRLSANGALLTDHGEMAEAAFRHYDALLGTAAEREHTVDLTQLIEGSDLSDLDAAFSPEEIWDAVKRLPAHKVPGPDGFNAEFLRACWSIVRQDFMDVFQQLKGRGFCKLNQALLTLLPKRVDALELRDFSPICLIHIVAKVFAKALSLRLAPKLDHLVSRNQNAFITGRSLHDNFVLVRQSLKMLSQLGAPRVMLKLDLTRAFDSISWPFLFEVLRQYGFGSRFLEWIAILLSSASTRVMLNGVPGPPIWHKEGLRQGDSLSPQLFVLAVDTLGRLISRAHETGILRPLHPR</sequence>
<reference evidence="3" key="2">
    <citation type="journal article" date="2017" name="Nat. Plants">
        <title>The Aegilops tauschii genome reveals multiple impacts of transposons.</title>
        <authorList>
            <person name="Zhao G."/>
            <person name="Zou C."/>
            <person name="Li K."/>
            <person name="Wang K."/>
            <person name="Li T."/>
            <person name="Gao L."/>
            <person name="Zhang X."/>
            <person name="Wang H."/>
            <person name="Yang Z."/>
            <person name="Liu X."/>
            <person name="Jiang W."/>
            <person name="Mao L."/>
            <person name="Kong X."/>
            <person name="Jiao Y."/>
            <person name="Jia J."/>
        </authorList>
    </citation>
    <scope>NUCLEOTIDE SEQUENCE [LARGE SCALE GENOMIC DNA]</scope>
    <source>
        <strain evidence="3">cv. AL8/78</strain>
    </source>
</reference>
<dbReference type="SUPFAM" id="SSF56672">
    <property type="entry name" value="DNA/RNA polymerases"/>
    <property type="match status" value="1"/>
</dbReference>
<dbReference type="STRING" id="200361.A0A453C8F7"/>
<evidence type="ECO:0000259" key="1">
    <source>
        <dbReference type="PROSITE" id="PS50878"/>
    </source>
</evidence>
<dbReference type="EnsemblPlants" id="AET2Gv20771700.2">
    <property type="protein sequence ID" value="AET2Gv20771700.2"/>
    <property type="gene ID" value="AET2Gv20771700"/>
</dbReference>
<dbReference type="SUPFAM" id="SSF56219">
    <property type="entry name" value="DNase I-like"/>
    <property type="match status" value="1"/>
</dbReference>
<feature type="domain" description="Reverse transcriptase" evidence="1">
    <location>
        <begin position="340"/>
        <end position="534"/>
    </location>
</feature>
<evidence type="ECO:0000313" key="2">
    <source>
        <dbReference type="EnsemblPlants" id="AET2Gv20771700.2"/>
    </source>
</evidence>
<dbReference type="Pfam" id="PF00078">
    <property type="entry name" value="RVT_1"/>
    <property type="match status" value="1"/>
</dbReference>
<dbReference type="Gramene" id="AET2Gv20771700.2">
    <property type="protein sequence ID" value="AET2Gv20771700.2"/>
    <property type="gene ID" value="AET2Gv20771700"/>
</dbReference>
<dbReference type="PANTHER" id="PTHR19446">
    <property type="entry name" value="REVERSE TRANSCRIPTASES"/>
    <property type="match status" value="1"/>
</dbReference>
<reference evidence="2" key="4">
    <citation type="submission" date="2019-03" db="UniProtKB">
        <authorList>
            <consortium name="EnsemblPlants"/>
        </authorList>
    </citation>
    <scope>IDENTIFICATION</scope>
</reference>
<name>A0A453C8F7_AEGTS</name>
<reference evidence="3" key="1">
    <citation type="journal article" date="2014" name="Science">
        <title>Ancient hybridizations among the ancestral genomes of bread wheat.</title>
        <authorList>
            <consortium name="International Wheat Genome Sequencing Consortium,"/>
            <person name="Marcussen T."/>
            <person name="Sandve S.R."/>
            <person name="Heier L."/>
            <person name="Spannagl M."/>
            <person name="Pfeifer M."/>
            <person name="Jakobsen K.S."/>
            <person name="Wulff B.B."/>
            <person name="Steuernagel B."/>
            <person name="Mayer K.F."/>
            <person name="Olsen O.A."/>
        </authorList>
    </citation>
    <scope>NUCLEOTIDE SEQUENCE [LARGE SCALE GENOMIC DNA]</scope>
    <source>
        <strain evidence="3">cv. AL8/78</strain>
    </source>
</reference>
<accession>A0A453C8F7</accession>
<dbReference type="InterPro" id="IPR000477">
    <property type="entry name" value="RT_dom"/>
</dbReference>
<dbReference type="AlphaFoldDB" id="A0A453C8F7"/>
<reference evidence="2" key="5">
    <citation type="journal article" date="2021" name="G3 (Bethesda)">
        <title>Aegilops tauschii genome assembly Aet v5.0 features greater sequence contiguity and improved annotation.</title>
        <authorList>
            <person name="Wang L."/>
            <person name="Zhu T."/>
            <person name="Rodriguez J.C."/>
            <person name="Deal K.R."/>
            <person name="Dubcovsky J."/>
            <person name="McGuire P.E."/>
            <person name="Lux T."/>
            <person name="Spannagl M."/>
            <person name="Mayer K.F.X."/>
            <person name="Baldrich P."/>
            <person name="Meyers B.C."/>
            <person name="Huo N."/>
            <person name="Gu Y.Q."/>
            <person name="Zhou H."/>
            <person name="Devos K.M."/>
            <person name="Bennetzen J.L."/>
            <person name="Unver T."/>
            <person name="Budak H."/>
            <person name="Gulick P.J."/>
            <person name="Galiba G."/>
            <person name="Kalapos B."/>
            <person name="Nelson D.R."/>
            <person name="Li P."/>
            <person name="You F.M."/>
            <person name="Luo M.C."/>
            <person name="Dvorak J."/>
        </authorList>
    </citation>
    <scope>NUCLEOTIDE SEQUENCE [LARGE SCALE GENOMIC DNA]</scope>
    <source>
        <strain evidence="2">cv. AL8/78</strain>
    </source>
</reference>
<dbReference type="InterPro" id="IPR036691">
    <property type="entry name" value="Endo/exonu/phosph_ase_sf"/>
</dbReference>
<dbReference type="InterPro" id="IPR043502">
    <property type="entry name" value="DNA/RNA_pol_sf"/>
</dbReference>
<dbReference type="Gene3D" id="3.60.10.10">
    <property type="entry name" value="Endonuclease/exonuclease/phosphatase"/>
    <property type="match status" value="1"/>
</dbReference>
<protein>
    <recommendedName>
        <fullName evidence="1">Reverse transcriptase domain-containing protein</fullName>
    </recommendedName>
</protein>
<dbReference type="PROSITE" id="PS50878">
    <property type="entry name" value="RT_POL"/>
    <property type="match status" value="1"/>
</dbReference>
<organism evidence="2 3">
    <name type="scientific">Aegilops tauschii subsp. strangulata</name>
    <name type="common">Goatgrass</name>
    <dbReference type="NCBI Taxonomy" id="200361"/>
    <lineage>
        <taxon>Eukaryota</taxon>
        <taxon>Viridiplantae</taxon>
        <taxon>Streptophyta</taxon>
        <taxon>Embryophyta</taxon>
        <taxon>Tracheophyta</taxon>
        <taxon>Spermatophyta</taxon>
        <taxon>Magnoliopsida</taxon>
        <taxon>Liliopsida</taxon>
        <taxon>Poales</taxon>
        <taxon>Poaceae</taxon>
        <taxon>BOP clade</taxon>
        <taxon>Pooideae</taxon>
        <taxon>Triticodae</taxon>
        <taxon>Triticeae</taxon>
        <taxon>Triticinae</taxon>
        <taxon>Aegilops</taxon>
    </lineage>
</organism>
<reference evidence="2" key="3">
    <citation type="journal article" date="2017" name="Nature">
        <title>Genome sequence of the progenitor of the wheat D genome Aegilops tauschii.</title>
        <authorList>
            <person name="Luo M.C."/>
            <person name="Gu Y.Q."/>
            <person name="Puiu D."/>
            <person name="Wang H."/>
            <person name="Twardziok S.O."/>
            <person name="Deal K.R."/>
            <person name="Huo N."/>
            <person name="Zhu T."/>
            <person name="Wang L."/>
            <person name="Wang Y."/>
            <person name="McGuire P.E."/>
            <person name="Liu S."/>
            <person name="Long H."/>
            <person name="Ramasamy R.K."/>
            <person name="Rodriguez J.C."/>
            <person name="Van S.L."/>
            <person name="Yuan L."/>
            <person name="Wang Z."/>
            <person name="Xia Z."/>
            <person name="Xiao L."/>
            <person name="Anderson O.D."/>
            <person name="Ouyang S."/>
            <person name="Liang Y."/>
            <person name="Zimin A.V."/>
            <person name="Pertea G."/>
            <person name="Qi P."/>
            <person name="Bennetzen J.L."/>
            <person name="Dai X."/>
            <person name="Dawson M.W."/>
            <person name="Muller H.G."/>
            <person name="Kugler K."/>
            <person name="Rivarola-Duarte L."/>
            <person name="Spannagl M."/>
            <person name="Mayer K.F.X."/>
            <person name="Lu F.H."/>
            <person name="Bevan M.W."/>
            <person name="Leroy P."/>
            <person name="Li P."/>
            <person name="You F.M."/>
            <person name="Sun Q."/>
            <person name="Liu Z."/>
            <person name="Lyons E."/>
            <person name="Wicker T."/>
            <person name="Salzberg S.L."/>
            <person name="Devos K.M."/>
            <person name="Dvorak J."/>
        </authorList>
    </citation>
    <scope>NUCLEOTIDE SEQUENCE [LARGE SCALE GENOMIC DNA]</scope>
    <source>
        <strain evidence="2">cv. AL8/78</strain>
    </source>
</reference>
<keyword evidence="3" id="KW-1185">Reference proteome</keyword>
<evidence type="ECO:0000313" key="3">
    <source>
        <dbReference type="Proteomes" id="UP000015105"/>
    </source>
</evidence>